<organism evidence="1 2">
    <name type="scientific">Gossypium klotzschianum</name>
    <dbReference type="NCBI Taxonomy" id="34286"/>
    <lineage>
        <taxon>Eukaryota</taxon>
        <taxon>Viridiplantae</taxon>
        <taxon>Streptophyta</taxon>
        <taxon>Embryophyta</taxon>
        <taxon>Tracheophyta</taxon>
        <taxon>Spermatophyta</taxon>
        <taxon>Magnoliopsida</taxon>
        <taxon>eudicotyledons</taxon>
        <taxon>Gunneridae</taxon>
        <taxon>Pentapetalae</taxon>
        <taxon>rosids</taxon>
        <taxon>malvids</taxon>
        <taxon>Malvales</taxon>
        <taxon>Malvaceae</taxon>
        <taxon>Malvoideae</taxon>
        <taxon>Gossypium</taxon>
    </lineage>
</organism>
<comment type="caution">
    <text evidence="1">The sequence shown here is derived from an EMBL/GenBank/DDBJ whole genome shotgun (WGS) entry which is preliminary data.</text>
</comment>
<protein>
    <submittedName>
        <fullName evidence="1">Uncharacterized protein</fullName>
    </submittedName>
</protein>
<evidence type="ECO:0000313" key="1">
    <source>
        <dbReference type="EMBL" id="MBA0668317.1"/>
    </source>
</evidence>
<keyword evidence="2" id="KW-1185">Reference proteome</keyword>
<name>A0A7J8VZU4_9ROSI</name>
<sequence>RQRQREGHVVDVVVNEVSTLNTALENEVIRWRNKGMSSNAPFIEERKGVVFLESSDIDKRIDALSKTPLNLQGLSSLPSSSVVALPLMTMVTPKAMLRTGTENIVQPDVNNMDPMQRQQWIMDLVCNNNNNPQTHVGGDEMMFQFGDNIKINNGLWSNVVFPSEK</sequence>
<dbReference type="AlphaFoldDB" id="A0A7J8VZU4"/>
<accession>A0A7J8VZU4</accession>
<reference evidence="1 2" key="1">
    <citation type="journal article" date="2019" name="Genome Biol. Evol.">
        <title>Insights into the evolution of the New World diploid cottons (Gossypium, subgenus Houzingenia) based on genome sequencing.</title>
        <authorList>
            <person name="Grover C.E."/>
            <person name="Arick M.A. 2nd"/>
            <person name="Thrash A."/>
            <person name="Conover J.L."/>
            <person name="Sanders W.S."/>
            <person name="Peterson D.G."/>
            <person name="Frelichowski J.E."/>
            <person name="Scheffler J.A."/>
            <person name="Scheffler B.E."/>
            <person name="Wendel J.F."/>
        </authorList>
    </citation>
    <scope>NUCLEOTIDE SEQUENCE [LARGE SCALE GENOMIC DNA]</scope>
    <source>
        <strain evidence="1">57</strain>
        <tissue evidence="1">Leaf</tissue>
    </source>
</reference>
<dbReference type="Proteomes" id="UP000593573">
    <property type="component" value="Unassembled WGS sequence"/>
</dbReference>
<dbReference type="OrthoDB" id="997756at2759"/>
<gene>
    <name evidence="1" type="ORF">Goklo_001245</name>
</gene>
<evidence type="ECO:0000313" key="2">
    <source>
        <dbReference type="Proteomes" id="UP000593573"/>
    </source>
</evidence>
<dbReference type="EMBL" id="JABFAB010000013">
    <property type="protein sequence ID" value="MBA0668317.1"/>
    <property type="molecule type" value="Genomic_DNA"/>
</dbReference>
<feature type="non-terminal residue" evidence="1">
    <location>
        <position position="165"/>
    </location>
</feature>
<proteinExistence type="predicted"/>